<protein>
    <submittedName>
        <fullName evidence="3">Uncharacterized protein</fullName>
    </submittedName>
</protein>
<evidence type="ECO:0000256" key="2">
    <source>
        <dbReference type="SAM" id="Phobius"/>
    </source>
</evidence>
<keyword evidence="2" id="KW-0472">Membrane</keyword>
<sequence>MAPLLPASAAPGEILSRLAQSASAHINPTRTMSEVASKVVPRQATTTVVTDDPDAARTLSGGAIAGIVIGSIVGFLLLLWIIRSCSNLNNTGSWGRTFEPDHEKPPVRTDRYSYPYHHETHRSRSRHSRHSHSHSPRRSVEIRPVYYQDCPRGRSPRAPPAVYTTRRDLDGRDLRRASGSSRRHRY</sequence>
<evidence type="ECO:0000313" key="3">
    <source>
        <dbReference type="EMBL" id="RYO87221.1"/>
    </source>
</evidence>
<feature type="compositionally biased region" description="Basic and acidic residues" evidence="1">
    <location>
        <begin position="98"/>
        <end position="111"/>
    </location>
</feature>
<feature type="region of interest" description="Disordered" evidence="1">
    <location>
        <begin position="92"/>
        <end position="186"/>
    </location>
</feature>
<accession>A0A4Q4SWC6</accession>
<dbReference type="Proteomes" id="UP000293360">
    <property type="component" value="Unassembled WGS sequence"/>
</dbReference>
<proteinExistence type="predicted"/>
<keyword evidence="2" id="KW-0812">Transmembrane</keyword>
<keyword evidence="4" id="KW-1185">Reference proteome</keyword>
<keyword evidence="2" id="KW-1133">Transmembrane helix</keyword>
<reference evidence="3 4" key="1">
    <citation type="submission" date="2018-06" db="EMBL/GenBank/DDBJ databases">
        <title>Complete Genomes of Monosporascus.</title>
        <authorList>
            <person name="Robinson A.J."/>
            <person name="Natvig D.O."/>
        </authorList>
    </citation>
    <scope>NUCLEOTIDE SEQUENCE [LARGE SCALE GENOMIC DNA]</scope>
    <source>
        <strain evidence="3 4">CBS 110550</strain>
    </source>
</reference>
<gene>
    <name evidence="3" type="ORF">DL764_008887</name>
</gene>
<name>A0A4Q4SWC6_9PEZI</name>
<organism evidence="3 4">
    <name type="scientific">Monosporascus ibericus</name>
    <dbReference type="NCBI Taxonomy" id="155417"/>
    <lineage>
        <taxon>Eukaryota</taxon>
        <taxon>Fungi</taxon>
        <taxon>Dikarya</taxon>
        <taxon>Ascomycota</taxon>
        <taxon>Pezizomycotina</taxon>
        <taxon>Sordariomycetes</taxon>
        <taxon>Xylariomycetidae</taxon>
        <taxon>Xylariales</taxon>
        <taxon>Xylariales incertae sedis</taxon>
        <taxon>Monosporascus</taxon>
    </lineage>
</organism>
<dbReference type="EMBL" id="QJNU01000754">
    <property type="protein sequence ID" value="RYO87221.1"/>
    <property type="molecule type" value="Genomic_DNA"/>
</dbReference>
<dbReference type="AlphaFoldDB" id="A0A4Q4SWC6"/>
<feature type="compositionally biased region" description="Basic residues" evidence="1">
    <location>
        <begin position="119"/>
        <end position="137"/>
    </location>
</feature>
<dbReference type="OrthoDB" id="5423884at2759"/>
<feature type="transmembrane region" description="Helical" evidence="2">
    <location>
        <begin position="63"/>
        <end position="82"/>
    </location>
</feature>
<feature type="compositionally biased region" description="Basic and acidic residues" evidence="1">
    <location>
        <begin position="165"/>
        <end position="176"/>
    </location>
</feature>
<evidence type="ECO:0000313" key="4">
    <source>
        <dbReference type="Proteomes" id="UP000293360"/>
    </source>
</evidence>
<comment type="caution">
    <text evidence="3">The sequence shown here is derived from an EMBL/GenBank/DDBJ whole genome shotgun (WGS) entry which is preliminary data.</text>
</comment>
<evidence type="ECO:0000256" key="1">
    <source>
        <dbReference type="SAM" id="MobiDB-lite"/>
    </source>
</evidence>